<accession>A0A0F7IHN0</accession>
<reference evidence="4 5" key="1">
    <citation type="submission" date="2015-04" db="EMBL/GenBank/DDBJ databases">
        <title>The complete genome sequence of the hyperthermophilic, obligate iron-reducing archaeon Geoglobus ahangari strain 234T.</title>
        <authorList>
            <person name="Manzella M.P."/>
            <person name="Holmes D.E."/>
            <person name="Rocheleau J.M."/>
            <person name="Chung A."/>
            <person name="Reguera G."/>
            <person name="Kashefi K."/>
        </authorList>
    </citation>
    <scope>NUCLEOTIDE SEQUENCE [LARGE SCALE GENOMIC DNA]</scope>
    <source>
        <strain evidence="4 5">234</strain>
    </source>
</reference>
<keyword evidence="5" id="KW-1185">Reference proteome</keyword>
<dbReference type="Pfam" id="PF01924">
    <property type="entry name" value="HypD"/>
    <property type="match status" value="1"/>
</dbReference>
<sequence length="352" mass="39967">MAEDIGRLTRKIEEISEGREITLMHLCGTHEDTISKYNLRSLMPENVKLLSGPGCPVCIIPDTDLQKVFHLIERKDVVLATFGDMARVPFEDRSLFYYRSRGKDVRVVYSVFDAVEIAEKTDKDVVFFGIGFETTMPSIAVAIKDSPENFYVYSAHRYFIPAMEAIIKGELRIDGFICPGHVSTIVGVKAYERFLKYGIPMAIAGFEPQDVLLATYMLVKAINEGKPWIYNEYTRAVRYEGNVNAQRVMSEVFEADDGEWRGLGIIPETGVRIRKEFEDKDAERVFEDVFEDFVPKEDKRKKHCRCGEVLKGLITPKDCRLFMTACTPRNPIGPCMVSFEGTCAIWAKYGVG</sequence>
<dbReference type="PANTHER" id="PTHR30149:SF0">
    <property type="entry name" value="HYDROGENASE MATURATION FACTOR HYPD"/>
    <property type="match status" value="1"/>
</dbReference>
<evidence type="ECO:0000256" key="1">
    <source>
        <dbReference type="ARBA" id="ARBA00007888"/>
    </source>
</evidence>
<dbReference type="Gene3D" id="6.10.20.100">
    <property type="match status" value="1"/>
</dbReference>
<comment type="similarity">
    <text evidence="1">Belongs to the HypD family.</text>
</comment>
<dbReference type="PIRSF" id="PIRSF005622">
    <property type="entry name" value="Hydrgn_mat_hypD"/>
    <property type="match status" value="1"/>
</dbReference>
<dbReference type="GO" id="GO:0005506">
    <property type="term" value="F:iron ion binding"/>
    <property type="evidence" value="ECO:0007669"/>
    <property type="project" value="TreeGrafter"/>
</dbReference>
<keyword evidence="2" id="KW-0479">Metal-binding</keyword>
<dbReference type="OrthoDB" id="372075at2157"/>
<dbReference type="Gene3D" id="3.40.50.11750">
    <property type="entry name" value="HypD, alpha/beta domain 1"/>
    <property type="match status" value="2"/>
</dbReference>
<evidence type="ECO:0000256" key="2">
    <source>
        <dbReference type="ARBA" id="ARBA00022723"/>
    </source>
</evidence>
<dbReference type="GO" id="GO:0051604">
    <property type="term" value="P:protein maturation"/>
    <property type="evidence" value="ECO:0007669"/>
    <property type="project" value="TreeGrafter"/>
</dbReference>
<protein>
    <submittedName>
        <fullName evidence="4">Hydrogenase expression/formation protein HypD</fullName>
    </submittedName>
</protein>
<evidence type="ECO:0000313" key="4">
    <source>
        <dbReference type="EMBL" id="AKG92448.1"/>
    </source>
</evidence>
<evidence type="ECO:0000313" key="5">
    <source>
        <dbReference type="Proteomes" id="UP000034723"/>
    </source>
</evidence>
<dbReference type="NCBIfam" id="TIGR00075">
    <property type="entry name" value="hypD"/>
    <property type="match status" value="1"/>
</dbReference>
<dbReference type="RefSeq" id="WP_048094282.1">
    <property type="nucleotide sequence ID" value="NZ_CP011267.1"/>
</dbReference>
<dbReference type="GeneID" id="24802783"/>
<keyword evidence="3" id="KW-0408">Iron</keyword>
<gene>
    <name evidence="4" type="ORF">GAH_00195</name>
</gene>
<dbReference type="HOGENOM" id="CLU_048562_1_0_2"/>
<dbReference type="InterPro" id="IPR002780">
    <property type="entry name" value="Hyd_form_HypD"/>
</dbReference>
<proteinExistence type="inferred from homology"/>
<dbReference type="FunCoup" id="A0A0F7IHN0">
    <property type="interactions" value="3"/>
</dbReference>
<dbReference type="InParanoid" id="A0A0F7IHN0"/>
<dbReference type="STRING" id="113653.GAH_00195"/>
<dbReference type="PANTHER" id="PTHR30149">
    <property type="entry name" value="HYDROGENASE PROTEIN ASSEMBLY PROTEIN HYPD"/>
    <property type="match status" value="1"/>
</dbReference>
<dbReference type="GO" id="GO:0070025">
    <property type="term" value="F:carbon monoxide binding"/>
    <property type="evidence" value="ECO:0007669"/>
    <property type="project" value="TreeGrafter"/>
</dbReference>
<name>A0A0F7IHN0_9EURY</name>
<dbReference type="EMBL" id="CP011267">
    <property type="protein sequence ID" value="AKG92448.1"/>
    <property type="molecule type" value="Genomic_DNA"/>
</dbReference>
<dbReference type="GO" id="GO:0051539">
    <property type="term" value="F:4 iron, 4 sulfur cluster binding"/>
    <property type="evidence" value="ECO:0007669"/>
    <property type="project" value="TreeGrafter"/>
</dbReference>
<dbReference type="PATRIC" id="fig|113653.22.peg.192"/>
<dbReference type="AlphaFoldDB" id="A0A0F7IHN0"/>
<evidence type="ECO:0000256" key="3">
    <source>
        <dbReference type="ARBA" id="ARBA00023004"/>
    </source>
</evidence>
<dbReference type="Proteomes" id="UP000034723">
    <property type="component" value="Chromosome"/>
</dbReference>
<organism evidence="4 5">
    <name type="scientific">Geoglobus ahangari</name>
    <dbReference type="NCBI Taxonomy" id="113653"/>
    <lineage>
        <taxon>Archaea</taxon>
        <taxon>Methanobacteriati</taxon>
        <taxon>Methanobacteriota</taxon>
        <taxon>Archaeoglobi</taxon>
        <taxon>Archaeoglobales</taxon>
        <taxon>Archaeoglobaceae</taxon>
        <taxon>Geoglobus</taxon>
    </lineage>
</organism>
<dbReference type="KEGG" id="gah:GAH_00195"/>
<dbReference type="InterPro" id="IPR042243">
    <property type="entry name" value="HypD_1"/>
</dbReference>
<dbReference type="InterPro" id="IPR042244">
    <property type="entry name" value="HypD_2_sf"/>
</dbReference>